<keyword evidence="1" id="KW-0732">Signal</keyword>
<reference evidence="3" key="1">
    <citation type="journal article" date="2019" name="Int. J. Syst. Evol. Microbiol.">
        <title>The Global Catalogue of Microorganisms (GCM) 10K type strain sequencing project: providing services to taxonomists for standard genome sequencing and annotation.</title>
        <authorList>
            <consortium name="The Broad Institute Genomics Platform"/>
            <consortium name="The Broad Institute Genome Sequencing Center for Infectious Disease"/>
            <person name="Wu L."/>
            <person name="Ma J."/>
        </authorList>
    </citation>
    <scope>NUCLEOTIDE SEQUENCE [LARGE SCALE GENOMIC DNA]</scope>
    <source>
        <strain evidence="3">KCTC 52344</strain>
    </source>
</reference>
<protein>
    <submittedName>
        <fullName evidence="2">Uncharacterized protein</fullName>
    </submittedName>
</protein>
<evidence type="ECO:0000313" key="2">
    <source>
        <dbReference type="EMBL" id="MFD2519984.1"/>
    </source>
</evidence>
<proteinExistence type="predicted"/>
<evidence type="ECO:0000313" key="3">
    <source>
        <dbReference type="Proteomes" id="UP001597510"/>
    </source>
</evidence>
<dbReference type="EMBL" id="JBHULC010000004">
    <property type="protein sequence ID" value="MFD2519984.1"/>
    <property type="molecule type" value="Genomic_DNA"/>
</dbReference>
<comment type="caution">
    <text evidence="2">The sequence shown here is derived from an EMBL/GenBank/DDBJ whole genome shotgun (WGS) entry which is preliminary data.</text>
</comment>
<feature type="signal peptide" evidence="1">
    <location>
        <begin position="1"/>
        <end position="19"/>
    </location>
</feature>
<dbReference type="Proteomes" id="UP001597510">
    <property type="component" value="Unassembled WGS sequence"/>
</dbReference>
<name>A0ABW5J3A8_9BACT</name>
<gene>
    <name evidence="2" type="ORF">ACFSR2_03750</name>
</gene>
<feature type="chain" id="PRO_5045772884" evidence="1">
    <location>
        <begin position="20"/>
        <end position="203"/>
    </location>
</feature>
<accession>A0ABW5J3A8</accession>
<dbReference type="RefSeq" id="WP_340235393.1">
    <property type="nucleotide sequence ID" value="NZ_JBBEWC010000004.1"/>
</dbReference>
<keyword evidence="3" id="KW-1185">Reference proteome</keyword>
<sequence length="203" mass="22913">MKTNIIMAGILTLPFFANAQTSTTTLVAHNTIINSVSTDIPQNGIFLNADEFQNGIPEMGFDKKSKENHIREFDNKVVLIENSEKATFPKSAIWGFRKNNQDYRTFDNQDYAVAYMPKGLSIIFYTLGEATGEGNVKDEFEDTYYFSRNSQSAIYPLTADNITEVFSDQIPFVEALNKVNLSDDKPLHEIKNVLSAYVRNNAN</sequence>
<organism evidence="2 3">
    <name type="scientific">Emticicia soli</name>
    <dbReference type="NCBI Taxonomy" id="2027878"/>
    <lineage>
        <taxon>Bacteria</taxon>
        <taxon>Pseudomonadati</taxon>
        <taxon>Bacteroidota</taxon>
        <taxon>Cytophagia</taxon>
        <taxon>Cytophagales</taxon>
        <taxon>Leadbetterellaceae</taxon>
        <taxon>Emticicia</taxon>
    </lineage>
</organism>
<evidence type="ECO:0000256" key="1">
    <source>
        <dbReference type="SAM" id="SignalP"/>
    </source>
</evidence>